<dbReference type="EMBL" id="SADD01000014">
    <property type="protein sequence ID" value="RVU42116.1"/>
    <property type="molecule type" value="Genomic_DNA"/>
</dbReference>
<dbReference type="InterPro" id="IPR011049">
    <property type="entry name" value="Serralysin-like_metalloprot_C"/>
</dbReference>
<dbReference type="RefSeq" id="WP_127781076.1">
    <property type="nucleotide sequence ID" value="NZ_SADD01000014.1"/>
</dbReference>
<feature type="signal peptide" evidence="1">
    <location>
        <begin position="1"/>
        <end position="24"/>
    </location>
</feature>
<feature type="chain" id="PRO_5046445582" description="Trimeric autotransporter adhesin YadA-like head domain-containing protein" evidence="1">
    <location>
        <begin position="25"/>
        <end position="434"/>
    </location>
</feature>
<proteinExistence type="predicted"/>
<keyword evidence="3" id="KW-1185">Reference proteome</keyword>
<sequence length="434" mass="44829">MNLKTSVASLVMLFCLGFSLSAAAEVPETMTYKGNLTDGSGAPVDTTVEASFRLYDAANGGSEVWSETFSTIDVVNGSFSAQLGQTESLVDVFDGSAYWLEVSIDGETLSPRNPVESVPYALRSNRANEADSLQGLSAADVQAALSELASLRSRVESLESNLQGTGGTPIDVASLESRIGQNEASIATNTAAISTNTTAISANTSEILTNTANISSNATAIAVNEGDIATNAADVSSNAIMLNTHRTEIAALERVTQDMNRTMVNGQPAVTFTGVNVHVRNGLGSTDGDTGSGAQVNGLGNLIVGYDESRALGRNKSGSHNLVVGSEHNYESYGGLVAGFRNTVSGSYAAISGGRASRASGEYSSISGGYNNDASGYHATVSGGHQNNANGWYSSVSGGYQNTASGQHATVSGGRERSVAGSYYWRAGTLIESQ</sequence>
<evidence type="ECO:0000313" key="3">
    <source>
        <dbReference type="Proteomes" id="UP000282926"/>
    </source>
</evidence>
<accession>A0ABY0CP51</accession>
<name>A0ABY0CP51_9DELT</name>
<evidence type="ECO:0000256" key="1">
    <source>
        <dbReference type="SAM" id="SignalP"/>
    </source>
</evidence>
<evidence type="ECO:0000313" key="2">
    <source>
        <dbReference type="EMBL" id="RVU42116.1"/>
    </source>
</evidence>
<comment type="caution">
    <text evidence="2">The sequence shown here is derived from an EMBL/GenBank/DDBJ whole genome shotgun (WGS) entry which is preliminary data.</text>
</comment>
<reference evidence="2 3" key="1">
    <citation type="submission" date="2019-01" db="EMBL/GenBank/DDBJ databases">
        <title>Lujinxingia litoralis gen. nov., sp. nov. and Lujinxingia sediminis gen. nov., sp. nov., new members in the order Bradymonadales, isolated from coastal sediment.</title>
        <authorList>
            <person name="Li C.-M."/>
        </authorList>
    </citation>
    <scope>NUCLEOTIDE SEQUENCE [LARGE SCALE GENOMIC DNA]</scope>
    <source>
        <strain evidence="2 3">SEH01</strain>
    </source>
</reference>
<dbReference type="Gene3D" id="1.20.5.340">
    <property type="match status" value="1"/>
</dbReference>
<dbReference type="Gene3D" id="2.150.10.10">
    <property type="entry name" value="Serralysin-like metalloprotease, C-terminal"/>
    <property type="match status" value="1"/>
</dbReference>
<organism evidence="2 3">
    <name type="scientific">Lujinxingia sediminis</name>
    <dbReference type="NCBI Taxonomy" id="2480984"/>
    <lineage>
        <taxon>Bacteria</taxon>
        <taxon>Deltaproteobacteria</taxon>
        <taxon>Bradymonadales</taxon>
        <taxon>Lujinxingiaceae</taxon>
        <taxon>Lujinxingia</taxon>
    </lineage>
</organism>
<evidence type="ECO:0008006" key="4">
    <source>
        <dbReference type="Google" id="ProtNLM"/>
    </source>
</evidence>
<dbReference type="Proteomes" id="UP000282926">
    <property type="component" value="Unassembled WGS sequence"/>
</dbReference>
<protein>
    <recommendedName>
        <fullName evidence="4">Trimeric autotransporter adhesin YadA-like head domain-containing protein</fullName>
    </recommendedName>
</protein>
<keyword evidence="1" id="KW-0732">Signal</keyword>
<gene>
    <name evidence="2" type="ORF">EA187_17405</name>
</gene>